<evidence type="ECO:0008006" key="3">
    <source>
        <dbReference type="Google" id="ProtNLM"/>
    </source>
</evidence>
<feature type="chain" id="PRO_5043616677" description="VWFA domain-containing protein" evidence="1">
    <location>
        <begin position="26"/>
        <end position="210"/>
    </location>
</feature>
<dbReference type="RefSeq" id="WP_054468954.1">
    <property type="nucleotide sequence ID" value="NZ_CP159837.1"/>
</dbReference>
<accession>A0AAU8JCA0</accession>
<feature type="signal peptide" evidence="1">
    <location>
        <begin position="1"/>
        <end position="25"/>
    </location>
</feature>
<reference evidence="2" key="1">
    <citation type="submission" date="2024-07" db="EMBL/GenBank/DDBJ databases">
        <authorList>
            <person name="Kim Y.J."/>
            <person name="Jeong J.Y."/>
        </authorList>
    </citation>
    <scope>NUCLEOTIDE SEQUENCE</scope>
    <source>
        <strain evidence="2">GIHE-MW2</strain>
    </source>
</reference>
<evidence type="ECO:0000313" key="2">
    <source>
        <dbReference type="EMBL" id="XCM36802.1"/>
    </source>
</evidence>
<proteinExistence type="predicted"/>
<dbReference type="EMBL" id="CP159837">
    <property type="protein sequence ID" value="XCM36802.1"/>
    <property type="molecule type" value="Genomic_DNA"/>
</dbReference>
<organism evidence="2">
    <name type="scientific">Planktothricoides raciborskii GIHE-MW2</name>
    <dbReference type="NCBI Taxonomy" id="2792601"/>
    <lineage>
        <taxon>Bacteria</taxon>
        <taxon>Bacillati</taxon>
        <taxon>Cyanobacteriota</taxon>
        <taxon>Cyanophyceae</taxon>
        <taxon>Oscillatoriophycideae</taxon>
        <taxon>Oscillatoriales</taxon>
        <taxon>Oscillatoriaceae</taxon>
        <taxon>Planktothricoides</taxon>
    </lineage>
</organism>
<protein>
    <recommendedName>
        <fullName evidence="3">VWFA domain-containing protein</fullName>
    </recommendedName>
</protein>
<keyword evidence="1" id="KW-0732">Signal</keyword>
<dbReference type="PROSITE" id="PS51257">
    <property type="entry name" value="PROKAR_LIPOPROTEIN"/>
    <property type="match status" value="1"/>
</dbReference>
<evidence type="ECO:0000256" key="1">
    <source>
        <dbReference type="SAM" id="SignalP"/>
    </source>
</evidence>
<dbReference type="AlphaFoldDB" id="A0AAU8JCA0"/>
<name>A0AAU8JCA0_9CYAN</name>
<sequence length="210" mass="23554">MHKYHKLLQNSVKLIAFFLISFAIAACDSEKSQVYLGIQANTKATAELTEDLLHSIGKRTKGNLMSIDILKGESAQTIYSNSISKQTLQELREKIDPNPNTPKMDIIPSSDRALVAGLQRFKDLARANPNQEFHAYILTPGTTDETTLEQIKTICQELASQTQGDRFHIYLLGLTEENRLKTVSALHPIRANAYSAGQSFSEMQKLIRQF</sequence>
<gene>
    <name evidence="2" type="ORF">ABWT76_005584</name>
</gene>